<reference evidence="1 2" key="1">
    <citation type="submission" date="2021-03" db="EMBL/GenBank/DDBJ databases">
        <title>Sequencing the genomes of 1000 actinobacteria strains.</title>
        <authorList>
            <person name="Klenk H.-P."/>
        </authorList>
    </citation>
    <scope>NUCLEOTIDE SEQUENCE [LARGE SCALE GENOMIC DNA]</scope>
    <source>
        <strain evidence="1 2">DSM 18824</strain>
    </source>
</reference>
<accession>A0ABS4UIC8</accession>
<gene>
    <name evidence="1" type="ORF">JOF29_002495</name>
</gene>
<proteinExistence type="predicted"/>
<organism evidence="1 2">
    <name type="scientific">Kribbella aluminosa</name>
    <dbReference type="NCBI Taxonomy" id="416017"/>
    <lineage>
        <taxon>Bacteria</taxon>
        <taxon>Bacillati</taxon>
        <taxon>Actinomycetota</taxon>
        <taxon>Actinomycetes</taxon>
        <taxon>Propionibacteriales</taxon>
        <taxon>Kribbellaceae</taxon>
        <taxon>Kribbella</taxon>
    </lineage>
</organism>
<dbReference type="RefSeq" id="WP_307863280.1">
    <property type="nucleotide sequence ID" value="NZ_BAAAVU010000042.1"/>
</dbReference>
<keyword evidence="2" id="KW-1185">Reference proteome</keyword>
<dbReference type="EMBL" id="JAGINT010000001">
    <property type="protein sequence ID" value="MBP2351412.1"/>
    <property type="molecule type" value="Genomic_DNA"/>
</dbReference>
<evidence type="ECO:0000313" key="1">
    <source>
        <dbReference type="EMBL" id="MBP2351412.1"/>
    </source>
</evidence>
<name>A0ABS4UIC8_9ACTN</name>
<comment type="caution">
    <text evidence="1">The sequence shown here is derived from an EMBL/GenBank/DDBJ whole genome shotgun (WGS) entry which is preliminary data.</text>
</comment>
<protein>
    <submittedName>
        <fullName evidence="1">Uncharacterized protein</fullName>
    </submittedName>
</protein>
<dbReference type="Proteomes" id="UP000755585">
    <property type="component" value="Unassembled WGS sequence"/>
</dbReference>
<sequence>MTADTLLLPRVVLIPGVMALLPSYASIEDPVADLRAACLAAVGSLSGRVEVLATGAGAKVAAHLLDSTSRTGDDPSWLVVANGSAKRSEKAPGHLDHRSGAFDDTLHTLLTTPDPAGLIALDTALAHELWADVESLVDCGREVLTPRHHAVVDYDDDPYGVRYWVIRWAPRCGAGGGSAY</sequence>
<evidence type="ECO:0000313" key="2">
    <source>
        <dbReference type="Proteomes" id="UP000755585"/>
    </source>
</evidence>